<keyword evidence="1 2" id="KW-0238">DNA-binding</keyword>
<dbReference type="PROSITE" id="PS50935">
    <property type="entry name" value="SSB"/>
    <property type="match status" value="1"/>
</dbReference>
<comment type="caution">
    <text evidence="4">The sequence shown here is derived from an EMBL/GenBank/DDBJ whole genome shotgun (WGS) entry which is preliminary data.</text>
</comment>
<organism evidence="4 5">
    <name type="scientific">Ceratobasidium theobromae</name>
    <dbReference type="NCBI Taxonomy" id="1582974"/>
    <lineage>
        <taxon>Eukaryota</taxon>
        <taxon>Fungi</taxon>
        <taxon>Dikarya</taxon>
        <taxon>Basidiomycota</taxon>
        <taxon>Agaricomycotina</taxon>
        <taxon>Agaricomycetes</taxon>
        <taxon>Cantharellales</taxon>
        <taxon>Ceratobasidiaceae</taxon>
        <taxon>Ceratobasidium</taxon>
    </lineage>
</organism>
<evidence type="ECO:0000313" key="5">
    <source>
        <dbReference type="Proteomes" id="UP000383932"/>
    </source>
</evidence>
<proteinExistence type="predicted"/>
<dbReference type="Gene3D" id="2.40.50.140">
    <property type="entry name" value="Nucleic acid-binding proteins"/>
    <property type="match status" value="1"/>
</dbReference>
<name>A0A5N5QQW8_9AGAM</name>
<feature type="domain" description="Domain of unknown function at the cortex 1" evidence="3">
    <location>
        <begin position="129"/>
        <end position="439"/>
    </location>
</feature>
<dbReference type="CDD" id="cd04496">
    <property type="entry name" value="SSB_OBF"/>
    <property type="match status" value="1"/>
</dbReference>
<dbReference type="EMBL" id="SSOP01000026">
    <property type="protein sequence ID" value="KAB5594039.1"/>
    <property type="molecule type" value="Genomic_DNA"/>
</dbReference>
<keyword evidence="5" id="KW-1185">Reference proteome</keyword>
<evidence type="ECO:0000256" key="1">
    <source>
        <dbReference type="ARBA" id="ARBA00023125"/>
    </source>
</evidence>
<protein>
    <submittedName>
        <fullName evidence="4">SSB domain-containing protein</fullName>
    </submittedName>
</protein>
<reference evidence="4 5" key="1">
    <citation type="journal article" date="2019" name="Fungal Biol. Biotechnol.">
        <title>Draft genome sequence of fastidious pathogen Ceratobasidium theobromae, which causes vascular-streak dieback in Theobroma cacao.</title>
        <authorList>
            <person name="Ali S.S."/>
            <person name="Asman A."/>
            <person name="Shao J."/>
            <person name="Firmansyah A.P."/>
            <person name="Susilo A.W."/>
            <person name="Rosmana A."/>
            <person name="McMahon P."/>
            <person name="Junaid M."/>
            <person name="Guest D."/>
            <person name="Kheng T.Y."/>
            <person name="Meinhardt L.W."/>
            <person name="Bailey B.A."/>
        </authorList>
    </citation>
    <scope>NUCLEOTIDE SEQUENCE [LARGE SCALE GENOMIC DNA]</scope>
    <source>
        <strain evidence="4 5">CT2</strain>
    </source>
</reference>
<dbReference type="InterPro" id="IPR000424">
    <property type="entry name" value="Primosome_PriB/ssb"/>
</dbReference>
<sequence length="443" mass="49389">MLASITPRIASRSVVTQTRSFARLTLIGRLARDPEVKMTSTGKEYVQYVVGTPNLAPPRPDGTYQDRGMSWHRVSSFIPSSLPFIASLQKGANVYVEARYETKFIEGNEQTPPRTLTNLTHGPSLDLATHTPVQVNNDACPVEIQSQCFRGRITVRVKGCPGIAGDVEGVGSSSYFTNKTATFSLQCQGQYGDLARHDVLTADDILFGIVLRNPLSDTPPLGLALIERTMRFFWPLMESNLQAPAPWVLSPMFATMSRIGVHVATDPAERKPSLISPAQKYFREAMATTPRLWLPAWPGIIPDAESENLQEFLSRRAPPRKLGSHAPTSSSPSGAPRPFFLSYFSPSPWRDLGLDHPRSPKERKKYFSSQVLRKNVRIDPTDIITTDFRNSFIDFRTLSLNVPGVPLKIDLAQHMVGRPTQYVCRSRSGEVYWAIVFTILKDN</sequence>
<evidence type="ECO:0000313" key="4">
    <source>
        <dbReference type="EMBL" id="KAB5594039.1"/>
    </source>
</evidence>
<dbReference type="InterPro" id="IPR013897">
    <property type="entry name" value="Duc1"/>
</dbReference>
<dbReference type="Pfam" id="PF08588">
    <property type="entry name" value="Duc1"/>
    <property type="match status" value="1"/>
</dbReference>
<dbReference type="Pfam" id="PF00436">
    <property type="entry name" value="SSB"/>
    <property type="match status" value="1"/>
</dbReference>
<gene>
    <name evidence="4" type="ORF">CTheo_2508</name>
</gene>
<evidence type="ECO:0000256" key="2">
    <source>
        <dbReference type="PROSITE-ProRule" id="PRU00252"/>
    </source>
</evidence>
<dbReference type="InterPro" id="IPR012340">
    <property type="entry name" value="NA-bd_OB-fold"/>
</dbReference>
<dbReference type="Proteomes" id="UP000383932">
    <property type="component" value="Unassembled WGS sequence"/>
</dbReference>
<dbReference type="PANTHER" id="PTHR34826">
    <property type="entry name" value="UPF0590 PROTEIN C409.17C"/>
    <property type="match status" value="1"/>
</dbReference>
<dbReference type="AlphaFoldDB" id="A0A5N5QQW8"/>
<dbReference type="PANTHER" id="PTHR34826:SF2">
    <property type="entry name" value="UPF0590 PROTEIN C409.17C"/>
    <property type="match status" value="1"/>
</dbReference>
<accession>A0A5N5QQW8</accession>
<dbReference type="GO" id="GO:0003697">
    <property type="term" value="F:single-stranded DNA binding"/>
    <property type="evidence" value="ECO:0007669"/>
    <property type="project" value="InterPro"/>
</dbReference>
<evidence type="ECO:0000259" key="3">
    <source>
        <dbReference type="Pfam" id="PF08588"/>
    </source>
</evidence>
<dbReference type="OrthoDB" id="2119945at2759"/>
<dbReference type="SUPFAM" id="SSF50249">
    <property type="entry name" value="Nucleic acid-binding proteins"/>
    <property type="match status" value="1"/>
</dbReference>